<organism evidence="1 2">
    <name type="scientific">Prymnesium parvum</name>
    <name type="common">Toxic golden alga</name>
    <dbReference type="NCBI Taxonomy" id="97485"/>
    <lineage>
        <taxon>Eukaryota</taxon>
        <taxon>Haptista</taxon>
        <taxon>Haptophyta</taxon>
        <taxon>Prymnesiophyceae</taxon>
        <taxon>Prymnesiales</taxon>
        <taxon>Prymnesiaceae</taxon>
        <taxon>Prymnesium</taxon>
    </lineage>
</organism>
<proteinExistence type="predicted"/>
<comment type="caution">
    <text evidence="1">The sequence shown here is derived from an EMBL/GenBank/DDBJ whole genome shotgun (WGS) entry which is preliminary data.</text>
</comment>
<gene>
    <name evidence="1" type="ORF">AB1Y20_014544</name>
</gene>
<evidence type="ECO:0000313" key="1">
    <source>
        <dbReference type="EMBL" id="KAL1495901.1"/>
    </source>
</evidence>
<reference evidence="1 2" key="1">
    <citation type="journal article" date="2024" name="Science">
        <title>Giant polyketide synthase enzymes in the biosynthesis of giant marine polyether toxins.</title>
        <authorList>
            <person name="Fallon T.R."/>
            <person name="Shende V.V."/>
            <person name="Wierzbicki I.H."/>
            <person name="Pendleton A.L."/>
            <person name="Watervoot N.F."/>
            <person name="Auber R.P."/>
            <person name="Gonzalez D.J."/>
            <person name="Wisecaver J.H."/>
            <person name="Moore B.S."/>
        </authorList>
    </citation>
    <scope>NUCLEOTIDE SEQUENCE [LARGE SCALE GENOMIC DNA]</scope>
    <source>
        <strain evidence="1 2">12B1</strain>
    </source>
</reference>
<keyword evidence="2" id="KW-1185">Reference proteome</keyword>
<accession>A0AB34IAU5</accession>
<dbReference type="EMBL" id="JBGBPQ010000030">
    <property type="protein sequence ID" value="KAL1495901.1"/>
    <property type="molecule type" value="Genomic_DNA"/>
</dbReference>
<evidence type="ECO:0008006" key="3">
    <source>
        <dbReference type="Google" id="ProtNLM"/>
    </source>
</evidence>
<sequence length="541" mass="60981">MSACVQGIGTLTLRPVSPPRDECSKHARASNGSMIARAHSLPAVATRCLAVAVLLVCTLFVGIQRSTAKVTFEWQPTEPKWYPPVGCMLEGANPFFCLTVTSPDSHVEDFMKSCEWERVPIEEMFDFYVVYDSVVNGSRMVGPMPYDDAQHDYRLIHDVPVTVCKEGEWTAYAVGPFETDGGYFWTSVDAILKEDTKYLPAKNFQGMYAFSQDYFGSVSDNYDIVSYPPIHQHHFHFGYSRAIASEDSFIKPYYDYVHSKGMKGYVPSELMATHGEDQCTDNEGGAKCTIRTAPPGYAYIERGPLSFTNGFNDVRPANSPIMSTRQVVVLKSAKPEKIKYMMSLDYITAHYVDDSRLTFHVRPVDDALVWNEVFVPFDNVVEANMHAHAEHARDFWWFQGPADDVFDDVNSMAKSYRVVDYTPGITASTMLNIRARQLKPNPATLACSYKTHSITDYIVVGGELNSYQRRARCPVRITSRLHTVVFFIKVRAGYTHQYVRMHGFVRLFHGVNASASTKIFENCGDCSPRTGYALPSSRKFD</sequence>
<dbReference type="AlphaFoldDB" id="A0AB34IAU5"/>
<protein>
    <recommendedName>
        <fullName evidence="3">Amine oxidase</fullName>
    </recommendedName>
</protein>
<dbReference type="Proteomes" id="UP001515480">
    <property type="component" value="Unassembled WGS sequence"/>
</dbReference>
<name>A0AB34IAU5_PRYPA</name>
<evidence type="ECO:0000313" key="2">
    <source>
        <dbReference type="Proteomes" id="UP001515480"/>
    </source>
</evidence>